<protein>
    <submittedName>
        <fullName evidence="2">VOC family protein</fullName>
    </submittedName>
</protein>
<evidence type="ECO:0000313" key="3">
    <source>
        <dbReference type="Proteomes" id="UP001164803"/>
    </source>
</evidence>
<feature type="domain" description="PhnB-like" evidence="1">
    <location>
        <begin position="4"/>
        <end position="74"/>
    </location>
</feature>
<dbReference type="Proteomes" id="UP001164803">
    <property type="component" value="Chromosome"/>
</dbReference>
<accession>A0ABY6Z9T7</accession>
<keyword evidence="3" id="KW-1185">Reference proteome</keyword>
<dbReference type="InterPro" id="IPR029068">
    <property type="entry name" value="Glyas_Bleomycin-R_OHBP_Dase"/>
</dbReference>
<dbReference type="Pfam" id="PF06983">
    <property type="entry name" value="3-dmu-9_3-mt"/>
    <property type="match status" value="1"/>
</dbReference>
<dbReference type="InterPro" id="IPR028973">
    <property type="entry name" value="PhnB-like"/>
</dbReference>
<dbReference type="SUPFAM" id="SSF54593">
    <property type="entry name" value="Glyoxalase/Bleomycin resistance protein/Dihydroxybiphenyl dioxygenase"/>
    <property type="match status" value="1"/>
</dbReference>
<dbReference type="PANTHER" id="PTHR33990:SF1">
    <property type="entry name" value="PROTEIN YJDN"/>
    <property type="match status" value="1"/>
</dbReference>
<gene>
    <name evidence="2" type="ORF">NZD86_20980</name>
</gene>
<dbReference type="PANTHER" id="PTHR33990">
    <property type="entry name" value="PROTEIN YJDN-RELATED"/>
    <property type="match status" value="1"/>
</dbReference>
<reference evidence="2" key="1">
    <citation type="submission" date="2022-08" db="EMBL/GenBank/DDBJ databases">
        <title>Alicyclobacillus dauci DSM2870, complete genome.</title>
        <authorList>
            <person name="Wang Q."/>
            <person name="Cai R."/>
            <person name="Wang Z."/>
        </authorList>
    </citation>
    <scope>NUCLEOTIDE SEQUENCE</scope>
    <source>
        <strain evidence="2">DSM 28700</strain>
    </source>
</reference>
<organism evidence="2 3">
    <name type="scientific">Alicyclobacillus dauci</name>
    <dbReference type="NCBI Taxonomy" id="1475485"/>
    <lineage>
        <taxon>Bacteria</taxon>
        <taxon>Bacillati</taxon>
        <taxon>Bacillota</taxon>
        <taxon>Bacilli</taxon>
        <taxon>Bacillales</taxon>
        <taxon>Alicyclobacillaceae</taxon>
        <taxon>Alicyclobacillus</taxon>
    </lineage>
</organism>
<sequence>MGESELMVIDSPGQQVHEGNNVSICLATNDVERTEHIYEALQEEGTVIAPLDKTPFSPAFGSVVDKFGVTFMIVTQV</sequence>
<evidence type="ECO:0000259" key="1">
    <source>
        <dbReference type="Pfam" id="PF06983"/>
    </source>
</evidence>
<name>A0ABY6Z9T7_9BACL</name>
<proteinExistence type="predicted"/>
<evidence type="ECO:0000313" key="2">
    <source>
        <dbReference type="EMBL" id="WAH39303.1"/>
    </source>
</evidence>
<dbReference type="Gene3D" id="3.10.180.10">
    <property type="entry name" value="2,3-Dihydroxybiphenyl 1,2-Dioxygenase, domain 1"/>
    <property type="match status" value="1"/>
</dbReference>
<dbReference type="EMBL" id="CP104064">
    <property type="protein sequence ID" value="WAH39303.1"/>
    <property type="molecule type" value="Genomic_DNA"/>
</dbReference>